<protein>
    <recommendedName>
        <fullName evidence="7">Ig-like domain-containing protein</fullName>
    </recommendedName>
</protein>
<dbReference type="eggNOG" id="ENOG502S0WS">
    <property type="taxonomic scope" value="Eukaryota"/>
</dbReference>
<dbReference type="Ensembl" id="ENSLACT00000000719.1">
    <property type="protein sequence ID" value="ENSLACP00000000713.1"/>
    <property type="gene ID" value="ENSLACG00000000639.1"/>
</dbReference>
<dbReference type="PANTHER" id="PTHR24100">
    <property type="entry name" value="BUTYROPHILIN"/>
    <property type="match status" value="1"/>
</dbReference>
<dbReference type="PROSITE" id="PS50835">
    <property type="entry name" value="IG_LIKE"/>
    <property type="match status" value="1"/>
</dbReference>
<keyword evidence="9" id="KW-1185">Reference proteome</keyword>
<evidence type="ECO:0000313" key="9">
    <source>
        <dbReference type="Proteomes" id="UP000008672"/>
    </source>
</evidence>
<dbReference type="EMBL" id="AFYH01268265">
    <property type="status" value="NOT_ANNOTATED_CDS"/>
    <property type="molecule type" value="Genomic_DNA"/>
</dbReference>
<dbReference type="Proteomes" id="UP000008672">
    <property type="component" value="Unassembled WGS sequence"/>
</dbReference>
<dbReference type="HOGENOM" id="CLU_013137_8_1_1"/>
<evidence type="ECO:0000259" key="7">
    <source>
        <dbReference type="PROSITE" id="PS50835"/>
    </source>
</evidence>
<dbReference type="InterPro" id="IPR003599">
    <property type="entry name" value="Ig_sub"/>
</dbReference>
<organism evidence="8 9">
    <name type="scientific">Latimeria chalumnae</name>
    <name type="common">Coelacanth</name>
    <dbReference type="NCBI Taxonomy" id="7897"/>
    <lineage>
        <taxon>Eukaryota</taxon>
        <taxon>Metazoa</taxon>
        <taxon>Chordata</taxon>
        <taxon>Craniata</taxon>
        <taxon>Vertebrata</taxon>
        <taxon>Euteleostomi</taxon>
        <taxon>Coelacanthiformes</taxon>
        <taxon>Coelacanthidae</taxon>
        <taxon>Latimeria</taxon>
    </lineage>
</organism>
<dbReference type="GO" id="GO:0005102">
    <property type="term" value="F:signaling receptor binding"/>
    <property type="evidence" value="ECO:0007669"/>
    <property type="project" value="TreeGrafter"/>
</dbReference>
<keyword evidence="5" id="KW-0325">Glycoprotein</keyword>
<evidence type="ECO:0000313" key="8">
    <source>
        <dbReference type="Ensembl" id="ENSLACP00000000713.1"/>
    </source>
</evidence>
<name>H2ZTJ2_LATCH</name>
<evidence type="ECO:0000256" key="4">
    <source>
        <dbReference type="ARBA" id="ARBA00023157"/>
    </source>
</evidence>
<evidence type="ECO:0000256" key="1">
    <source>
        <dbReference type="ARBA" id="ARBA00004370"/>
    </source>
</evidence>
<keyword evidence="4" id="KW-1015">Disulfide bond</keyword>
<accession>H2ZTJ2</accession>
<reference evidence="9" key="1">
    <citation type="submission" date="2011-08" db="EMBL/GenBank/DDBJ databases">
        <title>The draft genome of Latimeria chalumnae.</title>
        <authorList>
            <person name="Di Palma F."/>
            <person name="Alfoldi J."/>
            <person name="Johnson J."/>
            <person name="Berlin A."/>
            <person name="Gnerre S."/>
            <person name="Jaffe D."/>
            <person name="MacCallum I."/>
            <person name="Young S."/>
            <person name="Walker B.J."/>
            <person name="Lander E."/>
            <person name="Lindblad-Toh K."/>
        </authorList>
    </citation>
    <scope>NUCLEOTIDE SEQUENCE [LARGE SCALE GENOMIC DNA]</scope>
    <source>
        <strain evidence="9">Wild caught</strain>
    </source>
</reference>
<dbReference type="GO" id="GO:0050852">
    <property type="term" value="P:T cell receptor signaling pathway"/>
    <property type="evidence" value="ECO:0007669"/>
    <property type="project" value="TreeGrafter"/>
</dbReference>
<dbReference type="InterPro" id="IPR036179">
    <property type="entry name" value="Ig-like_dom_sf"/>
</dbReference>
<comment type="subcellular location">
    <subcellularLocation>
        <location evidence="1">Membrane</location>
    </subcellularLocation>
</comment>
<evidence type="ECO:0000256" key="5">
    <source>
        <dbReference type="ARBA" id="ARBA00023180"/>
    </source>
</evidence>
<dbReference type="SUPFAM" id="SSF48726">
    <property type="entry name" value="Immunoglobulin"/>
    <property type="match status" value="1"/>
</dbReference>
<dbReference type="GeneTree" id="ENSGT00940000154641"/>
<dbReference type="GO" id="GO:0009897">
    <property type="term" value="C:external side of plasma membrane"/>
    <property type="evidence" value="ECO:0007669"/>
    <property type="project" value="TreeGrafter"/>
</dbReference>
<dbReference type="InterPro" id="IPR013783">
    <property type="entry name" value="Ig-like_fold"/>
</dbReference>
<keyword evidence="2" id="KW-0732">Signal</keyword>
<dbReference type="PANTHER" id="PTHR24100:SF145">
    <property type="entry name" value="CD276 ANTIGEN"/>
    <property type="match status" value="1"/>
</dbReference>
<dbReference type="InterPro" id="IPR050504">
    <property type="entry name" value="IgSF_BTN/MOG"/>
</dbReference>
<dbReference type="Pfam" id="PF07686">
    <property type="entry name" value="V-set"/>
    <property type="match status" value="1"/>
</dbReference>
<dbReference type="Gene3D" id="2.60.40.10">
    <property type="entry name" value="Immunoglobulins"/>
    <property type="match status" value="2"/>
</dbReference>
<reference evidence="8" key="3">
    <citation type="submission" date="2025-09" db="UniProtKB">
        <authorList>
            <consortium name="Ensembl"/>
        </authorList>
    </citation>
    <scope>IDENTIFICATION</scope>
</reference>
<dbReference type="FunFam" id="2.60.40.10:FF:000142">
    <property type="entry name" value="V-set domain-containing T-cell activation inhibitor 1"/>
    <property type="match status" value="1"/>
</dbReference>
<dbReference type="AlphaFoldDB" id="H2ZTJ2"/>
<evidence type="ECO:0000256" key="6">
    <source>
        <dbReference type="ARBA" id="ARBA00023319"/>
    </source>
</evidence>
<keyword evidence="3" id="KW-0472">Membrane</keyword>
<dbReference type="InParanoid" id="H2ZTJ2"/>
<dbReference type="GO" id="GO:0001817">
    <property type="term" value="P:regulation of cytokine production"/>
    <property type="evidence" value="ECO:0007669"/>
    <property type="project" value="TreeGrafter"/>
</dbReference>
<feature type="domain" description="Ig-like" evidence="7">
    <location>
        <begin position="34"/>
        <end position="136"/>
    </location>
</feature>
<dbReference type="SMART" id="SM00409">
    <property type="entry name" value="IG"/>
    <property type="match status" value="1"/>
</dbReference>
<dbReference type="InterPro" id="IPR013106">
    <property type="entry name" value="Ig_V-set"/>
</dbReference>
<proteinExistence type="predicted"/>
<dbReference type="GO" id="GO:0050863">
    <property type="term" value="P:regulation of T cell activation"/>
    <property type="evidence" value="ECO:0007669"/>
    <property type="project" value="UniProtKB-ARBA"/>
</dbReference>
<keyword evidence="6" id="KW-0393">Immunoglobulin domain</keyword>
<evidence type="ECO:0000256" key="2">
    <source>
        <dbReference type="ARBA" id="ARBA00022729"/>
    </source>
</evidence>
<dbReference type="GO" id="GO:1903037">
    <property type="term" value="P:regulation of leukocyte cell-cell adhesion"/>
    <property type="evidence" value="ECO:0007669"/>
    <property type="project" value="UniProtKB-ARBA"/>
</dbReference>
<dbReference type="OMA" id="WKSCLTF"/>
<sequence>LFCLNLFYSAIKRICVLLLSFSSVVSSPLVALYGSDVILSCTFPHGHSSDTREPIIIWQKKKSSGLDDVVHSYYYQQDQLDLQDEAYRNQTQMFPEEFHKGNASLKLMRVRLTDEGTYLCYVENKEVSGQYCRDVVVAAPYTEPNLTFDLSNQDGYILLVLTSSGGYPSAAIQWLNETGSDITEADETGLFRIRSEITLPAVENLSYTFILENRVLKQRIIWPVTFGNSNMNRSERSVLSQSWFLIILALKCVSMIIRTLCIKQRERRCEEDKGKKVEEEEEGGERE</sequence>
<reference evidence="8" key="2">
    <citation type="submission" date="2025-08" db="UniProtKB">
        <authorList>
            <consortium name="Ensembl"/>
        </authorList>
    </citation>
    <scope>IDENTIFICATION</scope>
</reference>
<dbReference type="EMBL" id="AFYH01268266">
    <property type="status" value="NOT_ANNOTATED_CDS"/>
    <property type="molecule type" value="Genomic_DNA"/>
</dbReference>
<evidence type="ECO:0000256" key="3">
    <source>
        <dbReference type="ARBA" id="ARBA00023136"/>
    </source>
</evidence>
<dbReference type="InterPro" id="IPR007110">
    <property type="entry name" value="Ig-like_dom"/>
</dbReference>